<dbReference type="AlphaFoldDB" id="A0A1F5B3I0"/>
<protein>
    <submittedName>
        <fullName evidence="1">Uncharacterized protein</fullName>
    </submittedName>
</protein>
<reference evidence="1 2" key="1">
    <citation type="journal article" date="2016" name="Nat. Commun.">
        <title>Thousands of microbial genomes shed light on interconnected biogeochemical processes in an aquifer system.</title>
        <authorList>
            <person name="Anantharaman K."/>
            <person name="Brown C.T."/>
            <person name="Hug L.A."/>
            <person name="Sharon I."/>
            <person name="Castelle C.J."/>
            <person name="Probst A.J."/>
            <person name="Thomas B.C."/>
            <person name="Singh A."/>
            <person name="Wilkins M.J."/>
            <person name="Karaoz U."/>
            <person name="Brodie E.L."/>
            <person name="Williams K.H."/>
            <person name="Hubbard S.S."/>
            <person name="Banfield J.F."/>
        </authorList>
    </citation>
    <scope>NUCLEOTIDE SEQUENCE [LARGE SCALE GENOMIC DNA]</scope>
</reference>
<evidence type="ECO:0000313" key="2">
    <source>
        <dbReference type="Proteomes" id="UP000176431"/>
    </source>
</evidence>
<gene>
    <name evidence="1" type="ORF">A2819_00180</name>
</gene>
<sequence>MGKISVRIQDVDSPVTSYQCRNCGHFDFEKASITKAITEIKVKETPLKIKQKIIKLSHDRLGMYITKDVARSLNLKGGEDVYVSVPDKKHLVVDLTA</sequence>
<evidence type="ECO:0000313" key="1">
    <source>
        <dbReference type="EMBL" id="OGD25169.1"/>
    </source>
</evidence>
<dbReference type="Proteomes" id="UP000176431">
    <property type="component" value="Unassembled WGS sequence"/>
</dbReference>
<organism evidence="1 2">
    <name type="scientific">Candidatus Azambacteria bacterium RIFCSPHIGHO2_01_FULL_40_24</name>
    <dbReference type="NCBI Taxonomy" id="1797301"/>
    <lineage>
        <taxon>Bacteria</taxon>
        <taxon>Candidatus Azamiibacteriota</taxon>
    </lineage>
</organism>
<dbReference type="EMBL" id="MEYK01000020">
    <property type="protein sequence ID" value="OGD25169.1"/>
    <property type="molecule type" value="Genomic_DNA"/>
</dbReference>
<proteinExistence type="predicted"/>
<accession>A0A1F5B3I0</accession>
<comment type="caution">
    <text evidence="1">The sequence shown here is derived from an EMBL/GenBank/DDBJ whole genome shotgun (WGS) entry which is preliminary data.</text>
</comment>
<name>A0A1F5B3I0_9BACT</name>